<evidence type="ECO:0000259" key="3">
    <source>
        <dbReference type="Pfam" id="PF00144"/>
    </source>
</evidence>
<name>A0A0P7BHM2_9HYPO</name>
<evidence type="ECO:0000313" key="5">
    <source>
        <dbReference type="Proteomes" id="UP000050424"/>
    </source>
</evidence>
<feature type="domain" description="Beta-lactamase-related" evidence="3">
    <location>
        <begin position="45"/>
        <end position="126"/>
    </location>
</feature>
<dbReference type="OrthoDB" id="5946976at2759"/>
<dbReference type="InterPro" id="IPR001466">
    <property type="entry name" value="Beta-lactam-related"/>
</dbReference>
<dbReference type="STRING" id="78410.A0A0P7BHM2"/>
<dbReference type="PANTHER" id="PTHR46825">
    <property type="entry name" value="D-ALANYL-D-ALANINE-CARBOXYPEPTIDASE/ENDOPEPTIDASE AMPH"/>
    <property type="match status" value="1"/>
</dbReference>
<dbReference type="PANTHER" id="PTHR46825:SF14">
    <property type="entry name" value="BETA-LACTAMASE-RELATED DOMAIN-CONTAINING PROTEIN"/>
    <property type="match status" value="1"/>
</dbReference>
<dbReference type="EMBL" id="LKCW01000040">
    <property type="protein sequence ID" value="KPM42934.1"/>
    <property type="molecule type" value="Genomic_DNA"/>
</dbReference>
<reference evidence="4 5" key="1">
    <citation type="submission" date="2015-09" db="EMBL/GenBank/DDBJ databases">
        <title>Draft genome of a European isolate of the apple canker pathogen Neonectria ditissima.</title>
        <authorList>
            <person name="Gomez-Cortecero A."/>
            <person name="Harrison R.J."/>
            <person name="Armitage A.D."/>
        </authorList>
    </citation>
    <scope>NUCLEOTIDE SEQUENCE [LARGE SCALE GENOMIC DNA]</scope>
    <source>
        <strain evidence="4 5">R09/05</strain>
    </source>
</reference>
<dbReference type="Pfam" id="PF00144">
    <property type="entry name" value="Beta-lactamase"/>
    <property type="match status" value="2"/>
</dbReference>
<dbReference type="InterPro" id="IPR050491">
    <property type="entry name" value="AmpC-like"/>
</dbReference>
<dbReference type="Proteomes" id="UP000050424">
    <property type="component" value="Unassembled WGS sequence"/>
</dbReference>
<dbReference type="Gene3D" id="3.40.710.10">
    <property type="entry name" value="DD-peptidase/beta-lactamase superfamily"/>
    <property type="match status" value="2"/>
</dbReference>
<dbReference type="SUPFAM" id="SSF56601">
    <property type="entry name" value="beta-lactamase/transpeptidase-like"/>
    <property type="match status" value="1"/>
</dbReference>
<evidence type="ECO:0000256" key="1">
    <source>
        <dbReference type="ARBA" id="ARBA00038215"/>
    </source>
</evidence>
<dbReference type="InterPro" id="IPR012338">
    <property type="entry name" value="Beta-lactam/transpept-like"/>
</dbReference>
<organism evidence="4 5">
    <name type="scientific">Neonectria ditissima</name>
    <dbReference type="NCBI Taxonomy" id="78410"/>
    <lineage>
        <taxon>Eukaryota</taxon>
        <taxon>Fungi</taxon>
        <taxon>Dikarya</taxon>
        <taxon>Ascomycota</taxon>
        <taxon>Pezizomycotina</taxon>
        <taxon>Sordariomycetes</taxon>
        <taxon>Hypocreomycetidae</taxon>
        <taxon>Hypocreales</taxon>
        <taxon>Nectriaceae</taxon>
        <taxon>Neonectria</taxon>
    </lineage>
</organism>
<keyword evidence="5" id="KW-1185">Reference proteome</keyword>
<accession>A0A0P7BHM2</accession>
<sequence>MTRRRRILEIVILSMLPGIFPWSATGSPASDIKQRLDNVNQKIDTISEFSGVPGVSVGVIHEKEVVHVYNHGYSNVETHQAVDSDTVFGIGSNTKSLIAAALGILVSQERLTWDTPVRDVLPEFDNGTQFSSPFRTSWNYFVWGYSLASEIIERLSGKSVPDFLSESLFTPLKLNSTTFNPGSLRTGQLAEPYAGLSDGTSFHLPKRQTFYDTFFEASGGMYSSLNDMISWSSAMLDAIEGDKAPQDSIIQQVQSIISSHAAIDNPSLRDRSYGYGWVRTQLPGIVGVIGDNADLWDKKEAPILGCKDQPLLMLYHQGSTVGYYSFVALFPDSNSAVVVLINSIALSDAADWTARTVIQALFNLNDGNDYVALAKEANVRAMKQYELLGNEIVKEQINCSRMSPADLRSFVGSYTSEEKPFTVDTKTA</sequence>
<evidence type="ECO:0000313" key="4">
    <source>
        <dbReference type="EMBL" id="KPM42934.1"/>
    </source>
</evidence>
<keyword evidence="2" id="KW-0732">Signal</keyword>
<gene>
    <name evidence="4" type="ORF">AK830_g3629</name>
</gene>
<feature type="domain" description="Beta-lactamase-related" evidence="3">
    <location>
        <begin position="130"/>
        <end position="352"/>
    </location>
</feature>
<evidence type="ECO:0000256" key="2">
    <source>
        <dbReference type="SAM" id="SignalP"/>
    </source>
</evidence>
<comment type="caution">
    <text evidence="4">The sequence shown here is derived from an EMBL/GenBank/DDBJ whole genome shotgun (WGS) entry which is preliminary data.</text>
</comment>
<feature type="chain" id="PRO_5006135828" description="Beta-lactamase-related domain-containing protein" evidence="2">
    <location>
        <begin position="27"/>
        <end position="428"/>
    </location>
</feature>
<dbReference type="AlphaFoldDB" id="A0A0P7BHM2"/>
<comment type="similarity">
    <text evidence="1">Belongs to the peptidase S12 family.</text>
</comment>
<feature type="signal peptide" evidence="2">
    <location>
        <begin position="1"/>
        <end position="26"/>
    </location>
</feature>
<proteinExistence type="inferred from homology"/>
<protein>
    <recommendedName>
        <fullName evidence="3">Beta-lactamase-related domain-containing protein</fullName>
    </recommendedName>
</protein>